<evidence type="ECO:0000256" key="3">
    <source>
        <dbReference type="ARBA" id="ARBA00022989"/>
    </source>
</evidence>
<sequence>MQSTSSSVPEMEIKLGSLLVLLATTLLCGFVPLWIIRGAGRRSVDSVTLYKTVNLASCFGGGVFLATCLLDLLPVYFASMNETFNNLGITLHFPLPEFILAMGLFIVLVMEQIILALQDQSGDSSEERQALLIDSGLQTHNKDIGVQLADFTSHSAVRAFILVFSLSLHSAFEGLEVGLQQDTDHVLEICLALLLHKGILAFSLALKLAQNQLRRTVIVGCLMFFSVMCPLGIGLGLILTEIKATAQHQVARSTLEGLATGNFVYLTFMDILPHELNSPKNRILKVALLLTGFAVVTGILFLKL</sequence>
<dbReference type="GO" id="GO:0005385">
    <property type="term" value="F:zinc ion transmembrane transporter activity"/>
    <property type="evidence" value="ECO:0007669"/>
    <property type="project" value="TreeGrafter"/>
</dbReference>
<dbReference type="Pfam" id="PF02535">
    <property type="entry name" value="Zip"/>
    <property type="match status" value="1"/>
</dbReference>
<dbReference type="PANTHER" id="PTHR11040:SF58">
    <property type="entry name" value="ZINC TRANSPORTER ZIP1"/>
    <property type="match status" value="1"/>
</dbReference>
<proteinExistence type="predicted"/>
<comment type="subcellular location">
    <subcellularLocation>
        <location evidence="1">Membrane</location>
        <topology evidence="1">Multi-pass membrane protein</topology>
    </subcellularLocation>
</comment>
<evidence type="ECO:0000313" key="6">
    <source>
        <dbReference type="Proteomes" id="UP000504632"/>
    </source>
</evidence>
<reference evidence="7" key="1">
    <citation type="submission" date="2025-08" db="UniProtKB">
        <authorList>
            <consortium name="RefSeq"/>
        </authorList>
    </citation>
    <scope>IDENTIFICATION</scope>
</reference>
<evidence type="ECO:0000256" key="5">
    <source>
        <dbReference type="SAM" id="Phobius"/>
    </source>
</evidence>
<feature type="transmembrane region" description="Helical" evidence="5">
    <location>
        <begin position="217"/>
        <end position="239"/>
    </location>
</feature>
<keyword evidence="6" id="KW-1185">Reference proteome</keyword>
<feature type="transmembrane region" description="Helical" evidence="5">
    <location>
        <begin position="55"/>
        <end position="78"/>
    </location>
</feature>
<feature type="transmembrane region" description="Helical" evidence="5">
    <location>
        <begin position="98"/>
        <end position="117"/>
    </location>
</feature>
<feature type="transmembrane region" description="Helical" evidence="5">
    <location>
        <begin position="283"/>
        <end position="302"/>
    </location>
</feature>
<evidence type="ECO:0000256" key="4">
    <source>
        <dbReference type="ARBA" id="ARBA00023136"/>
    </source>
</evidence>
<name>A0A6J2VYW9_CHACN</name>
<keyword evidence="3 5" id="KW-1133">Transmembrane helix</keyword>
<protein>
    <submittedName>
        <fullName evidence="7">Zinc transporter ZIP1 isoform X2</fullName>
    </submittedName>
</protein>
<dbReference type="GO" id="GO:0005886">
    <property type="term" value="C:plasma membrane"/>
    <property type="evidence" value="ECO:0007669"/>
    <property type="project" value="TreeGrafter"/>
</dbReference>
<evidence type="ECO:0000256" key="2">
    <source>
        <dbReference type="ARBA" id="ARBA00022692"/>
    </source>
</evidence>
<dbReference type="RefSeq" id="XP_030638240.1">
    <property type="nucleotide sequence ID" value="XM_030782380.1"/>
</dbReference>
<dbReference type="InterPro" id="IPR003689">
    <property type="entry name" value="ZIP"/>
</dbReference>
<accession>A0A6J2VYW9</accession>
<keyword evidence="2 5" id="KW-0812">Transmembrane</keyword>
<dbReference type="GeneID" id="115818879"/>
<feature type="transmembrane region" description="Helical" evidence="5">
    <location>
        <begin position="15"/>
        <end position="35"/>
    </location>
</feature>
<gene>
    <name evidence="7" type="primary">LOC115818879</name>
</gene>
<dbReference type="PANTHER" id="PTHR11040">
    <property type="entry name" value="ZINC/IRON TRANSPORTER"/>
    <property type="match status" value="1"/>
</dbReference>
<organism evidence="6 7">
    <name type="scientific">Chanos chanos</name>
    <name type="common">Milkfish</name>
    <name type="synonym">Mugil chanos</name>
    <dbReference type="NCBI Taxonomy" id="29144"/>
    <lineage>
        <taxon>Eukaryota</taxon>
        <taxon>Metazoa</taxon>
        <taxon>Chordata</taxon>
        <taxon>Craniata</taxon>
        <taxon>Vertebrata</taxon>
        <taxon>Euteleostomi</taxon>
        <taxon>Actinopterygii</taxon>
        <taxon>Neopterygii</taxon>
        <taxon>Teleostei</taxon>
        <taxon>Ostariophysi</taxon>
        <taxon>Gonorynchiformes</taxon>
        <taxon>Chanidae</taxon>
        <taxon>Chanos</taxon>
    </lineage>
</organism>
<evidence type="ECO:0000313" key="7">
    <source>
        <dbReference type="RefSeq" id="XP_030638240.1"/>
    </source>
</evidence>
<evidence type="ECO:0000256" key="1">
    <source>
        <dbReference type="ARBA" id="ARBA00004141"/>
    </source>
</evidence>
<dbReference type="AlphaFoldDB" id="A0A6J2VYW9"/>
<keyword evidence="4 5" id="KW-0472">Membrane</keyword>
<dbReference type="Proteomes" id="UP000504632">
    <property type="component" value="Chromosome 8"/>
</dbReference>